<evidence type="ECO:0000313" key="1">
    <source>
        <dbReference type="EMBL" id="QHS87442.1"/>
    </source>
</evidence>
<proteinExistence type="predicted"/>
<organism evidence="1">
    <name type="scientific">viral metagenome</name>
    <dbReference type="NCBI Taxonomy" id="1070528"/>
    <lineage>
        <taxon>unclassified sequences</taxon>
        <taxon>metagenomes</taxon>
        <taxon>organismal metagenomes</taxon>
    </lineage>
</organism>
<sequence length="373" mass="43013">MESSEINDIRSPAEFRGISFSKYKKTAVKDAFIENMLNGKIEPACNWAAELVCAGHYLELWENILYYMAKHIHVGNPKLVCYLEKRFIVFKNIMSSVEVTSPLDHRNNQTIRNMFAEIVSVLSLSTKKHSFESIKINREEEFDMTQMTERLVAPSVDYIKPLFRPKDPKEVYIALNEFAYNLSAGRRNTVVACYWIEWIIEFDAICKKRKQVCECEVREFVVVERKLARDLIWMIWDALFHYMKERGSPLVEKVMGSLLTLFSLHYTNACCRKRRYLLYFAVSLCTEQVNPATELVSDIRVVELAVKNINSIYKTIKKSEESPGTDYLFSGLDKKVAMAKQMDMVNSIAPPKIGSSSTVGTLDKVHIYDANKV</sequence>
<protein>
    <submittedName>
        <fullName evidence="1">Uncharacterized protein</fullName>
    </submittedName>
</protein>
<reference evidence="1" key="1">
    <citation type="journal article" date="2020" name="Nature">
        <title>Giant virus diversity and host interactions through global metagenomics.</title>
        <authorList>
            <person name="Schulz F."/>
            <person name="Roux S."/>
            <person name="Paez-Espino D."/>
            <person name="Jungbluth S."/>
            <person name="Walsh D.A."/>
            <person name="Denef V.J."/>
            <person name="McMahon K.D."/>
            <person name="Konstantinidis K.T."/>
            <person name="Eloe-Fadrosh E.A."/>
            <person name="Kyrpides N.C."/>
            <person name="Woyke T."/>
        </authorList>
    </citation>
    <scope>NUCLEOTIDE SEQUENCE</scope>
    <source>
        <strain evidence="1">GVMAG-M-3300010157-4</strain>
    </source>
</reference>
<dbReference type="AlphaFoldDB" id="A0A6C0B5W2"/>
<accession>A0A6C0B5W2</accession>
<dbReference type="EMBL" id="MN739081">
    <property type="protein sequence ID" value="QHS87442.1"/>
    <property type="molecule type" value="Genomic_DNA"/>
</dbReference>
<name>A0A6C0B5W2_9ZZZZ</name>